<organism evidence="2 3">
    <name type="scientific">Sphingobacterium lactis</name>
    <dbReference type="NCBI Taxonomy" id="797291"/>
    <lineage>
        <taxon>Bacteria</taxon>
        <taxon>Pseudomonadati</taxon>
        <taxon>Bacteroidota</taxon>
        <taxon>Sphingobacteriia</taxon>
        <taxon>Sphingobacteriales</taxon>
        <taxon>Sphingobacteriaceae</taxon>
        <taxon>Sphingobacterium</taxon>
    </lineage>
</organism>
<protein>
    <submittedName>
        <fullName evidence="2">Uncharacterized protein</fullName>
    </submittedName>
</protein>
<accession>A0A1H5WN16</accession>
<evidence type="ECO:0000256" key="1">
    <source>
        <dbReference type="SAM" id="MobiDB-lite"/>
    </source>
</evidence>
<gene>
    <name evidence="2" type="ORF">SAMN05421877_104105</name>
</gene>
<reference evidence="3" key="1">
    <citation type="submission" date="2016-10" db="EMBL/GenBank/DDBJ databases">
        <authorList>
            <person name="Varghese N."/>
            <person name="Submissions S."/>
        </authorList>
    </citation>
    <scope>NUCLEOTIDE SEQUENCE [LARGE SCALE GENOMIC DNA]</scope>
    <source>
        <strain evidence="3">DSM 22361</strain>
    </source>
</reference>
<evidence type="ECO:0000313" key="2">
    <source>
        <dbReference type="EMBL" id="SEG00741.1"/>
    </source>
</evidence>
<feature type="region of interest" description="Disordered" evidence="1">
    <location>
        <begin position="55"/>
        <end position="80"/>
    </location>
</feature>
<keyword evidence="3" id="KW-1185">Reference proteome</keyword>
<proteinExistence type="predicted"/>
<name>A0A1H5WN16_9SPHI</name>
<dbReference type="Proteomes" id="UP000236731">
    <property type="component" value="Unassembled WGS sequence"/>
</dbReference>
<dbReference type="RefSeq" id="WP_103905761.1">
    <property type="nucleotide sequence ID" value="NZ_CP049246.1"/>
</dbReference>
<dbReference type="EMBL" id="FNUT01000004">
    <property type="protein sequence ID" value="SEG00741.1"/>
    <property type="molecule type" value="Genomic_DNA"/>
</dbReference>
<sequence>MKKEKNGAGPSIQGTKGHHMYTEQFLSRKYFAPRVNLEKVSLESSIAAVSTTIKVKDQSGQEPKVKDWKEDKDISYDLDL</sequence>
<evidence type="ECO:0000313" key="3">
    <source>
        <dbReference type="Proteomes" id="UP000236731"/>
    </source>
</evidence>
<dbReference type="AlphaFoldDB" id="A0A1H5WN16"/>